<dbReference type="EMBL" id="QZBZ01000027">
    <property type="protein sequence ID" value="TIA40809.1"/>
    <property type="molecule type" value="Genomic_DNA"/>
</dbReference>
<evidence type="ECO:0000256" key="3">
    <source>
        <dbReference type="ARBA" id="ARBA00022448"/>
    </source>
</evidence>
<accession>A0A4T0C1J0</accession>
<dbReference type="Pfam" id="PF00083">
    <property type="entry name" value="Sugar_tr"/>
    <property type="match status" value="1"/>
</dbReference>
<dbReference type="GO" id="GO:0016020">
    <property type="term" value="C:membrane"/>
    <property type="evidence" value="ECO:0007669"/>
    <property type="project" value="UniProtKB-SubCell"/>
</dbReference>
<dbReference type="InterPro" id="IPR036259">
    <property type="entry name" value="MFS_trans_sf"/>
</dbReference>
<dbReference type="Proteomes" id="UP000308724">
    <property type="component" value="Unassembled WGS sequence"/>
</dbReference>
<dbReference type="PANTHER" id="PTHR48022">
    <property type="entry name" value="PLASTIDIC GLUCOSE TRANSPORTER 4"/>
    <property type="match status" value="1"/>
</dbReference>
<name>A0A4T0C1J0_AURPU</name>
<dbReference type="PANTHER" id="PTHR48022:SF2">
    <property type="entry name" value="PLASTIDIC GLUCOSE TRANSPORTER 4"/>
    <property type="match status" value="1"/>
</dbReference>
<feature type="transmembrane region" description="Helical" evidence="8">
    <location>
        <begin position="388"/>
        <end position="409"/>
    </location>
</feature>
<evidence type="ECO:0000256" key="2">
    <source>
        <dbReference type="ARBA" id="ARBA00010992"/>
    </source>
</evidence>
<feature type="domain" description="Major facilitator superfamily (MFS) profile" evidence="9">
    <location>
        <begin position="33"/>
        <end position="513"/>
    </location>
</feature>
<feature type="transmembrane region" description="Helical" evidence="8">
    <location>
        <begin position="146"/>
        <end position="165"/>
    </location>
</feature>
<feature type="transmembrane region" description="Helical" evidence="8">
    <location>
        <begin position="360"/>
        <end position="381"/>
    </location>
</feature>
<evidence type="ECO:0000256" key="1">
    <source>
        <dbReference type="ARBA" id="ARBA00004141"/>
    </source>
</evidence>
<proteinExistence type="inferred from homology"/>
<gene>
    <name evidence="11" type="ORF">D6C78_02269</name>
    <name evidence="10" type="ORF">D6D10_00111</name>
</gene>
<feature type="transmembrane region" description="Helical" evidence="8">
    <location>
        <begin position="322"/>
        <end position="348"/>
    </location>
</feature>
<evidence type="ECO:0000256" key="6">
    <source>
        <dbReference type="ARBA" id="ARBA00023136"/>
    </source>
</evidence>
<dbReference type="GO" id="GO:0005351">
    <property type="term" value="F:carbohydrate:proton symporter activity"/>
    <property type="evidence" value="ECO:0007669"/>
    <property type="project" value="TreeGrafter"/>
</dbReference>
<evidence type="ECO:0000259" key="9">
    <source>
        <dbReference type="PROSITE" id="PS50850"/>
    </source>
</evidence>
<keyword evidence="4 8" id="KW-0812">Transmembrane</keyword>
<dbReference type="InterPro" id="IPR050360">
    <property type="entry name" value="MFS_Sugar_Transporters"/>
</dbReference>
<dbReference type="Proteomes" id="UP000308953">
    <property type="component" value="Unassembled WGS sequence"/>
</dbReference>
<reference evidence="12 13" key="1">
    <citation type="submission" date="2018-10" db="EMBL/GenBank/DDBJ databases">
        <title>Fifty Aureobasidium pullulans genomes reveal a recombining polyextremotolerant generalist.</title>
        <authorList>
            <person name="Gostincar C."/>
            <person name="Turk M."/>
            <person name="Zajc J."/>
            <person name="Gunde-Cimerman N."/>
        </authorList>
    </citation>
    <scope>NUCLEOTIDE SEQUENCE [LARGE SCALE GENOMIC DNA]</scope>
    <source>
        <strain evidence="11 12">EXF-1645</strain>
        <strain evidence="10 13">EXF-9785</strain>
    </source>
</reference>
<feature type="transmembrane region" description="Helical" evidence="8">
    <location>
        <begin position="122"/>
        <end position="140"/>
    </location>
</feature>
<comment type="subcellular location">
    <subcellularLocation>
        <location evidence="1">Membrane</location>
        <topology evidence="1">Multi-pass membrane protein</topology>
    </subcellularLocation>
</comment>
<dbReference type="PROSITE" id="PS50850">
    <property type="entry name" value="MFS"/>
    <property type="match status" value="1"/>
</dbReference>
<feature type="transmembrane region" description="Helical" evidence="8">
    <location>
        <begin position="90"/>
        <end position="110"/>
    </location>
</feature>
<evidence type="ECO:0000256" key="4">
    <source>
        <dbReference type="ARBA" id="ARBA00022692"/>
    </source>
</evidence>
<evidence type="ECO:0000256" key="8">
    <source>
        <dbReference type="SAM" id="Phobius"/>
    </source>
</evidence>
<evidence type="ECO:0000313" key="11">
    <source>
        <dbReference type="EMBL" id="TIA40809.1"/>
    </source>
</evidence>
<feature type="transmembrane region" description="Helical" evidence="8">
    <location>
        <begin position="177"/>
        <end position="195"/>
    </location>
</feature>
<dbReference type="InterPro" id="IPR003663">
    <property type="entry name" value="Sugar/inositol_transpt"/>
</dbReference>
<dbReference type="InterPro" id="IPR005828">
    <property type="entry name" value="MFS_sugar_transport-like"/>
</dbReference>
<evidence type="ECO:0000313" key="13">
    <source>
        <dbReference type="Proteomes" id="UP000308953"/>
    </source>
</evidence>
<feature type="transmembrane region" description="Helical" evidence="8">
    <location>
        <begin position="215"/>
        <end position="235"/>
    </location>
</feature>
<evidence type="ECO:0000256" key="5">
    <source>
        <dbReference type="ARBA" id="ARBA00022989"/>
    </source>
</evidence>
<dbReference type="Gene3D" id="1.20.1250.20">
    <property type="entry name" value="MFS general substrate transporter like domains"/>
    <property type="match status" value="1"/>
</dbReference>
<keyword evidence="3 7" id="KW-0813">Transport</keyword>
<dbReference type="AlphaFoldDB" id="A0A4T0C1J0"/>
<evidence type="ECO:0000256" key="7">
    <source>
        <dbReference type="RuleBase" id="RU003346"/>
    </source>
</evidence>
<dbReference type="PROSITE" id="PS00216">
    <property type="entry name" value="SUGAR_TRANSPORT_1"/>
    <property type="match status" value="1"/>
</dbReference>
<protein>
    <submittedName>
        <fullName evidence="11">General substrate transporter</fullName>
    </submittedName>
</protein>
<evidence type="ECO:0000313" key="12">
    <source>
        <dbReference type="Proteomes" id="UP000308724"/>
    </source>
</evidence>
<keyword evidence="5 8" id="KW-1133">Transmembrane helix</keyword>
<comment type="caution">
    <text evidence="11">The sequence shown here is derived from an EMBL/GenBank/DDBJ whole genome shotgun (WGS) entry which is preliminary data.</text>
</comment>
<dbReference type="InterPro" id="IPR020846">
    <property type="entry name" value="MFS_dom"/>
</dbReference>
<dbReference type="InterPro" id="IPR005829">
    <property type="entry name" value="Sugar_transporter_CS"/>
</dbReference>
<dbReference type="FunFam" id="1.20.1250.20:FF:000026">
    <property type="entry name" value="MFS quinate transporter QutD"/>
    <property type="match status" value="1"/>
</dbReference>
<dbReference type="NCBIfam" id="TIGR00879">
    <property type="entry name" value="SP"/>
    <property type="match status" value="1"/>
</dbReference>
<dbReference type="SUPFAM" id="SSF103473">
    <property type="entry name" value="MFS general substrate transporter"/>
    <property type="match status" value="1"/>
</dbReference>
<comment type="similarity">
    <text evidence="2 7">Belongs to the major facilitator superfamily. Sugar transporter (TC 2.A.1.1) family.</text>
</comment>
<feature type="transmembrane region" description="Helical" evidence="8">
    <location>
        <begin position="486"/>
        <end position="509"/>
    </location>
</feature>
<feature type="transmembrane region" description="Helical" evidence="8">
    <location>
        <begin position="34"/>
        <end position="54"/>
    </location>
</feature>
<evidence type="ECO:0000313" key="10">
    <source>
        <dbReference type="EMBL" id="THX44716.1"/>
    </source>
</evidence>
<organism evidence="11 12">
    <name type="scientific">Aureobasidium pullulans</name>
    <name type="common">Black yeast</name>
    <name type="synonym">Pullularia pullulans</name>
    <dbReference type="NCBI Taxonomy" id="5580"/>
    <lineage>
        <taxon>Eukaryota</taxon>
        <taxon>Fungi</taxon>
        <taxon>Dikarya</taxon>
        <taxon>Ascomycota</taxon>
        <taxon>Pezizomycotina</taxon>
        <taxon>Dothideomycetes</taxon>
        <taxon>Dothideomycetidae</taxon>
        <taxon>Dothideales</taxon>
        <taxon>Saccotheciaceae</taxon>
        <taxon>Aureobasidium</taxon>
    </lineage>
</organism>
<dbReference type="PRINTS" id="PR00171">
    <property type="entry name" value="SUGRTRNSPORT"/>
</dbReference>
<keyword evidence="6 8" id="KW-0472">Membrane</keyword>
<sequence>MHTSTGGGHDALSKRRAQFAGPSGIKGLIQNSRIFLLAVFASLGGFSTFSTDLADWNNTDNQGMFGQVLNMSAFKATVNPESIKNTTTRGLLTAILELGAWVGVLINGYNADKFGRKMATQIGVGVFIVGVIVQACAKNVDYIYGGRFVTGLGVGILSMIVPLYNAELAPAEIRGSLVSLQQLAICTGIMISYWIGYGTNYIGGTGASQSNAAWLVPICIQILPALILGIGILWLPQSPRWLVSNDQEDQALKVLADIRRAPQDSEVVQLEFLEIKAQHMFEVDRSRAKFPQYQSGTLKDNFLLGLHDYASLFTNKSLRKRVFVAVFTMVFQQWSGINAILYYAAFIFQYLGLTGNTTSLLASGVGGILLMLATIPAVLYIDQFGRKPVLIAGAIGMGISHIIVAGLYGAYGPTWTGKAAAGWVAVVFVWIYEINFGYSWGPGAWVLVAEVFPLGVRAKGISIGASSNWLNNFAIGQATPAMVKHMTYGTFIFFGIVCFLAAAFIYFMVPETKGLTLEEMDEVFGDEAGNAADDRARLDRIYTQLGLMDGGDHPMNSEKAAAADVMVTGGYKNTTFN</sequence>
<dbReference type="EMBL" id="QZAV01000001">
    <property type="protein sequence ID" value="THX44716.1"/>
    <property type="molecule type" value="Genomic_DNA"/>
</dbReference>
<dbReference type="PROSITE" id="PS00217">
    <property type="entry name" value="SUGAR_TRANSPORT_2"/>
    <property type="match status" value="1"/>
</dbReference>